<feature type="region of interest" description="Disordered" evidence="3">
    <location>
        <begin position="1"/>
        <end position="23"/>
    </location>
</feature>
<feature type="domain" description="PID" evidence="4">
    <location>
        <begin position="37"/>
        <end position="169"/>
    </location>
</feature>
<protein>
    <recommendedName>
        <fullName evidence="4">PID domain-containing protein</fullName>
    </recommendedName>
</protein>
<dbReference type="PROSITE" id="PS01179">
    <property type="entry name" value="PID"/>
    <property type="match status" value="1"/>
</dbReference>
<reference evidence="5 6" key="1">
    <citation type="submission" date="2019-07" db="EMBL/GenBank/DDBJ databases">
        <authorList>
            <person name="Jastrzebski P J."/>
            <person name="Paukszto L."/>
            <person name="Jastrzebski P J."/>
        </authorList>
    </citation>
    <scope>NUCLEOTIDE SEQUENCE [LARGE SCALE GENOMIC DNA]</scope>
    <source>
        <strain evidence="5 6">WMS-il1</strain>
    </source>
</reference>
<feature type="compositionally biased region" description="Basic residues" evidence="3">
    <location>
        <begin position="1"/>
        <end position="13"/>
    </location>
</feature>
<dbReference type="InterPro" id="IPR010449">
    <property type="entry name" value="Numb_domain"/>
</dbReference>
<evidence type="ECO:0000256" key="3">
    <source>
        <dbReference type="SAM" id="MobiDB-lite"/>
    </source>
</evidence>
<dbReference type="InterPro" id="IPR006020">
    <property type="entry name" value="PTB/PI_dom"/>
</dbReference>
<dbReference type="AlphaFoldDB" id="A0A564YEX4"/>
<organism evidence="5 6">
    <name type="scientific">Hymenolepis diminuta</name>
    <name type="common">Rat tapeworm</name>
    <dbReference type="NCBI Taxonomy" id="6216"/>
    <lineage>
        <taxon>Eukaryota</taxon>
        <taxon>Metazoa</taxon>
        <taxon>Spiralia</taxon>
        <taxon>Lophotrochozoa</taxon>
        <taxon>Platyhelminthes</taxon>
        <taxon>Cestoda</taxon>
        <taxon>Eucestoda</taxon>
        <taxon>Cyclophyllidea</taxon>
        <taxon>Hymenolepididae</taxon>
        <taxon>Hymenolepis</taxon>
    </lineage>
</organism>
<accession>A0A564YEX4</accession>
<dbReference type="SMART" id="SM00462">
    <property type="entry name" value="PTB"/>
    <property type="match status" value="1"/>
</dbReference>
<dbReference type="Pfam" id="PF06311">
    <property type="entry name" value="NumbF"/>
    <property type="match status" value="1"/>
</dbReference>
<name>A0A564YEX4_HYMDI</name>
<keyword evidence="2" id="KW-0597">Phosphoprotein</keyword>
<gene>
    <name evidence="5" type="ORF">WMSIL1_LOCUS5678</name>
</gene>
<dbReference type="EMBL" id="CABIJS010000188">
    <property type="protein sequence ID" value="VUZ45837.1"/>
    <property type="molecule type" value="Genomic_DNA"/>
</dbReference>
<feature type="region of interest" description="Disordered" evidence="3">
    <location>
        <begin position="413"/>
        <end position="459"/>
    </location>
</feature>
<dbReference type="InterPro" id="IPR016698">
    <property type="entry name" value="Numb/numb-like"/>
</dbReference>
<dbReference type="SUPFAM" id="SSF50729">
    <property type="entry name" value="PH domain-like"/>
    <property type="match status" value="1"/>
</dbReference>
<dbReference type="PANTHER" id="PTHR47368">
    <property type="entry name" value="NUMB"/>
    <property type="match status" value="1"/>
</dbReference>
<keyword evidence="6" id="KW-1185">Reference proteome</keyword>
<feature type="compositionally biased region" description="Low complexity" evidence="3">
    <location>
        <begin position="415"/>
        <end position="427"/>
    </location>
</feature>
<dbReference type="CDD" id="cd01268">
    <property type="entry name" value="PTB_Numb"/>
    <property type="match status" value="1"/>
</dbReference>
<evidence type="ECO:0000256" key="2">
    <source>
        <dbReference type="ARBA" id="ARBA00022553"/>
    </source>
</evidence>
<feature type="compositionally biased region" description="Polar residues" evidence="3">
    <location>
        <begin position="445"/>
        <end position="458"/>
    </location>
</feature>
<dbReference type="GO" id="GO:0005737">
    <property type="term" value="C:cytoplasm"/>
    <property type="evidence" value="ECO:0007669"/>
    <property type="project" value="TreeGrafter"/>
</dbReference>
<dbReference type="Gene3D" id="2.30.29.30">
    <property type="entry name" value="Pleckstrin-homology domain (PH domain)/Phosphotyrosine-binding domain (PTB)"/>
    <property type="match status" value="1"/>
</dbReference>
<evidence type="ECO:0000313" key="6">
    <source>
        <dbReference type="Proteomes" id="UP000321570"/>
    </source>
</evidence>
<proteinExistence type="predicted"/>
<sequence length="672" mass="71768">MDKFRKTFSVRKKKENEPSDSSKPQLWIEDERKIKEGSCSFQVKYLGCIEVFESRGMQVCEEAIKALRKSKKKAQRAILYVSGDALRVSDEISKHLIVDQTIEKVSFCAPDRGHDKGFAYICRDGATRRWMCHAFLAVKESGERLSHAVGCAFAICLERKQKRERDAVQATYANEDGSFVRMSSFRQTTLSERLLDPQSAIVVDHNVDAASRSSQSSDMKADGSNRAIVPIGAATLPKLGSGAIPRPRANPSLIERQTSLRLFPKLQETSPFKYNLSMRANLDVGAAGASTLQRSNFIMNGAGTIPEEPSTELEEVQAVTTTKSAANHSMPLSKVSLTPKPSQFAFRSPHITSEPTTSPTFSVSFDDFNSTATATYSTSTAAAFTTNVPASDTMDTNLMALDPFSAAPVNPATIQQHQAAQKQQFQQGLNSFPSSNTSPIPPSRVSPSFKSTTESSPTPKVAAFPITDWPEAPAAANNGFKTSIFSENNGHGNASFNFDSADTTSPTNALLGVVNPTVSTTSENVPVSSTIDVSSSNSAMALFGAEVKSPTSMSTIGSLTGCITVGDMQWPSVTATGSTTTALAPWLTGPLSSTTNIGNIEPGTFPIDPFDLGWAERATAMAQGQLAAASSTLPLPLTAPPLQQPSLSPASCTNPFLSPPLSSDGASAVLEF</sequence>
<dbReference type="InterPro" id="IPR011993">
    <property type="entry name" value="PH-like_dom_sf"/>
</dbReference>
<dbReference type="Pfam" id="PF00640">
    <property type="entry name" value="PID"/>
    <property type="match status" value="1"/>
</dbReference>
<evidence type="ECO:0000313" key="5">
    <source>
        <dbReference type="EMBL" id="VUZ45837.1"/>
    </source>
</evidence>
<keyword evidence="1" id="KW-0217">Developmental protein</keyword>
<dbReference type="PANTHER" id="PTHR47368:SF2">
    <property type="entry name" value="PID DOMAIN-CONTAINING PROTEIN"/>
    <property type="match status" value="1"/>
</dbReference>
<feature type="compositionally biased region" description="Polar residues" evidence="3">
    <location>
        <begin position="428"/>
        <end position="438"/>
    </location>
</feature>
<dbReference type="Proteomes" id="UP000321570">
    <property type="component" value="Unassembled WGS sequence"/>
</dbReference>
<evidence type="ECO:0000256" key="1">
    <source>
        <dbReference type="ARBA" id="ARBA00022473"/>
    </source>
</evidence>
<evidence type="ECO:0000259" key="4">
    <source>
        <dbReference type="PROSITE" id="PS01179"/>
    </source>
</evidence>